<proteinExistence type="predicted"/>
<dbReference type="InterPro" id="IPR035892">
    <property type="entry name" value="C2_domain_sf"/>
</dbReference>
<evidence type="ECO:0000313" key="2">
    <source>
        <dbReference type="EMBL" id="ORX60254.1"/>
    </source>
</evidence>
<comment type="caution">
    <text evidence="2">The sequence shown here is derived from an EMBL/GenBank/DDBJ whole genome shotgun (WGS) entry which is preliminary data.</text>
</comment>
<dbReference type="SUPFAM" id="SSF49562">
    <property type="entry name" value="C2 domain (Calcium/lipid-binding domain, CaLB)"/>
    <property type="match status" value="1"/>
</dbReference>
<feature type="region of interest" description="Disordered" evidence="1">
    <location>
        <begin position="248"/>
        <end position="328"/>
    </location>
</feature>
<evidence type="ECO:0008006" key="4">
    <source>
        <dbReference type="Google" id="ProtNLM"/>
    </source>
</evidence>
<feature type="compositionally biased region" description="Basic residues" evidence="1">
    <location>
        <begin position="292"/>
        <end position="319"/>
    </location>
</feature>
<feature type="compositionally biased region" description="Pro residues" evidence="1">
    <location>
        <begin position="125"/>
        <end position="137"/>
    </location>
</feature>
<feature type="compositionally biased region" description="Pro residues" evidence="1">
    <location>
        <begin position="173"/>
        <end position="197"/>
    </location>
</feature>
<keyword evidence="3" id="KW-1185">Reference proteome</keyword>
<organism evidence="2 3">
    <name type="scientific">Hesseltinella vesiculosa</name>
    <dbReference type="NCBI Taxonomy" id="101127"/>
    <lineage>
        <taxon>Eukaryota</taxon>
        <taxon>Fungi</taxon>
        <taxon>Fungi incertae sedis</taxon>
        <taxon>Mucoromycota</taxon>
        <taxon>Mucoromycotina</taxon>
        <taxon>Mucoromycetes</taxon>
        <taxon>Mucorales</taxon>
        <taxon>Cunninghamellaceae</taxon>
        <taxon>Hesseltinella</taxon>
    </lineage>
</organism>
<gene>
    <name evidence="2" type="ORF">DM01DRAFT_313989</name>
</gene>
<accession>A0A1X2GRS7</accession>
<feature type="compositionally biased region" description="Low complexity" evidence="1">
    <location>
        <begin position="260"/>
        <end position="278"/>
    </location>
</feature>
<dbReference type="EMBL" id="MCGT01000004">
    <property type="protein sequence ID" value="ORX60254.1"/>
    <property type="molecule type" value="Genomic_DNA"/>
</dbReference>
<evidence type="ECO:0000313" key="3">
    <source>
        <dbReference type="Proteomes" id="UP000242146"/>
    </source>
</evidence>
<feature type="region of interest" description="Disordered" evidence="1">
    <location>
        <begin position="112"/>
        <end position="220"/>
    </location>
</feature>
<dbReference type="OrthoDB" id="270970at2759"/>
<reference evidence="2 3" key="1">
    <citation type="submission" date="2016-07" db="EMBL/GenBank/DDBJ databases">
        <title>Pervasive Adenine N6-methylation of Active Genes in Fungi.</title>
        <authorList>
            <consortium name="DOE Joint Genome Institute"/>
            <person name="Mondo S.J."/>
            <person name="Dannebaum R.O."/>
            <person name="Kuo R.C."/>
            <person name="Labutti K."/>
            <person name="Haridas S."/>
            <person name="Kuo A."/>
            <person name="Salamov A."/>
            <person name="Ahrendt S.R."/>
            <person name="Lipzen A."/>
            <person name="Sullivan W."/>
            <person name="Andreopoulos W.B."/>
            <person name="Clum A."/>
            <person name="Lindquist E."/>
            <person name="Daum C."/>
            <person name="Ramamoorthy G.K."/>
            <person name="Gryganskyi A."/>
            <person name="Culley D."/>
            <person name="Magnuson J.K."/>
            <person name="James T.Y."/>
            <person name="O'Malley M.A."/>
            <person name="Stajich J.E."/>
            <person name="Spatafora J.W."/>
            <person name="Visel A."/>
            <person name="Grigoriev I.V."/>
        </authorList>
    </citation>
    <scope>NUCLEOTIDE SEQUENCE [LARGE SCALE GENOMIC DNA]</scope>
    <source>
        <strain evidence="2 3">NRRL 3301</strain>
    </source>
</reference>
<sequence length="328" mass="35701">MNSQSIKVSSDAKVFLGYYFSPNDKHRTPTEYGPDFKWQHTLELNVPPGHKDLHVEVVNESAQQPQLIGQGVVDISALRSEDASVTIHATDGSSRPLGQAFIRVLSAHHPPAYPPPPINTSHMASPPPPYESHPPSHPSGYPAEKQGHAPDRQGSYASLGPGVVLPSGYGAGQPPPFRPPAGQPPAFQPPAGPPPGPSSTMPFPGNYAPPSAGGHDDKGKGADWKKYGGMAAGAAAAVGMAAFAVHEYKEHEEKKHEQEYQQQHQPAYGQHGYPQHGGYSEHQQPHYDNHHDKHYNKHHDKHHDKHHNKHERRHHKRRGSGSSSSSSN</sequence>
<evidence type="ECO:0000256" key="1">
    <source>
        <dbReference type="SAM" id="MobiDB-lite"/>
    </source>
</evidence>
<dbReference type="Proteomes" id="UP000242146">
    <property type="component" value="Unassembled WGS sequence"/>
</dbReference>
<dbReference type="AlphaFoldDB" id="A0A1X2GRS7"/>
<protein>
    <recommendedName>
        <fullName evidence="4">C2 domain-containing protein</fullName>
    </recommendedName>
</protein>
<feature type="compositionally biased region" description="Basic and acidic residues" evidence="1">
    <location>
        <begin position="248"/>
        <end position="259"/>
    </location>
</feature>
<dbReference type="STRING" id="101127.A0A1X2GRS7"/>
<name>A0A1X2GRS7_9FUNG</name>